<organism evidence="2 3">
    <name type="scientific">Solirubrobacter phytolaccae</name>
    <dbReference type="NCBI Taxonomy" id="1404360"/>
    <lineage>
        <taxon>Bacteria</taxon>
        <taxon>Bacillati</taxon>
        <taxon>Actinomycetota</taxon>
        <taxon>Thermoleophilia</taxon>
        <taxon>Solirubrobacterales</taxon>
        <taxon>Solirubrobacteraceae</taxon>
        <taxon>Solirubrobacter</taxon>
    </lineage>
</organism>
<proteinExistence type="predicted"/>
<dbReference type="EMBL" id="JAPDDP010000006">
    <property type="protein sequence ID" value="MDA0179661.1"/>
    <property type="molecule type" value="Genomic_DNA"/>
</dbReference>
<evidence type="ECO:0000256" key="1">
    <source>
        <dbReference type="SAM" id="MobiDB-lite"/>
    </source>
</evidence>
<gene>
    <name evidence="2" type="ORF">OJ997_05090</name>
</gene>
<keyword evidence="3" id="KW-1185">Reference proteome</keyword>
<evidence type="ECO:0008006" key="4">
    <source>
        <dbReference type="Google" id="ProtNLM"/>
    </source>
</evidence>
<accession>A0A9X3S7W9</accession>
<sequence length="355" mass="38081">MPTETPDLLDRLQAVDPAAGDDRAPAWEDTRRRIVTTPRRTAGWRPRRAFALGGAVAALAVTASFVYDSGPAPPDGRPRLGVLEAAAATAASNPRFSGYTAETRLEILAAPEIEGHVDLSWTIVRPVSETEYEARMESLRPVPEQPIEPPPGSAIPELPGVKRTERREGDQIRDITTWRQPYGTVFQGIPAFFRPGSTEGPVTVPTDPDAVAAAVAAWAAGRVPAGLHPEQADLIQEAGRSPIARALIYAGNVLTAPRVAPDVRAAVYRALSRVPAVKVDPTAKDAFGRPGAALIAEDSDGPSHTRSELLIDPKTSRILAERHVFTVDPGTNENRGKNDPPHAEGSQETTYRYDG</sequence>
<protein>
    <recommendedName>
        <fullName evidence="4">CU044_5270 family protein</fullName>
    </recommendedName>
</protein>
<evidence type="ECO:0000313" key="3">
    <source>
        <dbReference type="Proteomes" id="UP001147653"/>
    </source>
</evidence>
<comment type="caution">
    <text evidence="2">The sequence shown here is derived from an EMBL/GenBank/DDBJ whole genome shotgun (WGS) entry which is preliminary data.</text>
</comment>
<dbReference type="Proteomes" id="UP001147653">
    <property type="component" value="Unassembled WGS sequence"/>
</dbReference>
<name>A0A9X3S7W9_9ACTN</name>
<reference evidence="2" key="1">
    <citation type="submission" date="2022-10" db="EMBL/GenBank/DDBJ databases">
        <title>The WGS of Solirubrobacter phytolaccae KCTC 29190.</title>
        <authorList>
            <person name="Jiang Z."/>
        </authorList>
    </citation>
    <scope>NUCLEOTIDE SEQUENCE</scope>
    <source>
        <strain evidence="2">KCTC 29190</strain>
    </source>
</reference>
<dbReference type="RefSeq" id="WP_270023959.1">
    <property type="nucleotide sequence ID" value="NZ_JAPDDP010000006.1"/>
</dbReference>
<feature type="region of interest" description="Disordered" evidence="1">
    <location>
        <begin position="323"/>
        <end position="355"/>
    </location>
</feature>
<feature type="compositionally biased region" description="Basic and acidic residues" evidence="1">
    <location>
        <begin position="20"/>
        <end position="32"/>
    </location>
</feature>
<evidence type="ECO:0000313" key="2">
    <source>
        <dbReference type="EMBL" id="MDA0179661.1"/>
    </source>
</evidence>
<feature type="compositionally biased region" description="Polar residues" evidence="1">
    <location>
        <begin position="346"/>
        <end position="355"/>
    </location>
</feature>
<feature type="region of interest" description="Disordered" evidence="1">
    <location>
        <begin position="1"/>
        <end position="32"/>
    </location>
</feature>
<dbReference type="AlphaFoldDB" id="A0A9X3S7W9"/>